<dbReference type="RefSeq" id="WP_222873750.1">
    <property type="nucleotide sequence ID" value="NZ_CP039704.1"/>
</dbReference>
<proteinExistence type="predicted"/>
<gene>
    <name evidence="1" type="ORF">E6W36_03225</name>
</gene>
<protein>
    <recommendedName>
        <fullName evidence="3">Abi family protein</fullName>
    </recommendedName>
</protein>
<evidence type="ECO:0008006" key="3">
    <source>
        <dbReference type="Google" id="ProtNLM"/>
    </source>
</evidence>
<evidence type="ECO:0000313" key="1">
    <source>
        <dbReference type="EMBL" id="QCI78960.1"/>
    </source>
</evidence>
<dbReference type="EMBL" id="CP039704">
    <property type="protein sequence ID" value="QCI78960.1"/>
    <property type="molecule type" value="Genomic_DNA"/>
</dbReference>
<dbReference type="Proteomes" id="UP000298714">
    <property type="component" value="Chromosome"/>
</dbReference>
<reference evidence="2" key="1">
    <citation type="submission" date="2019-04" db="EMBL/GenBank/DDBJ databases">
        <title>Complete genome sequence of Sphingomonas sp. W1-2-3.</title>
        <authorList>
            <person name="Im W.T."/>
        </authorList>
    </citation>
    <scope>NUCLEOTIDE SEQUENCE [LARGE SCALE GENOMIC DNA]</scope>
    <source>
        <strain evidence="2">W1-2-3</strain>
    </source>
</reference>
<organism evidence="1 2">
    <name type="scientific">Hankyongella ginsenosidimutans</name>
    <dbReference type="NCBI Taxonomy" id="1763828"/>
    <lineage>
        <taxon>Bacteria</taxon>
        <taxon>Pseudomonadati</taxon>
        <taxon>Pseudomonadota</taxon>
        <taxon>Alphaproteobacteria</taxon>
        <taxon>Sphingomonadales</taxon>
        <taxon>Sphingomonadaceae</taxon>
        <taxon>Hankyongella</taxon>
    </lineage>
</organism>
<accession>A0A4D7C5L6</accession>
<name>A0A4D7C5L6_9SPHN</name>
<evidence type="ECO:0000313" key="2">
    <source>
        <dbReference type="Proteomes" id="UP000298714"/>
    </source>
</evidence>
<dbReference type="KEGG" id="hgn:E6W36_03225"/>
<keyword evidence="2" id="KW-1185">Reference proteome</keyword>
<sequence length="165" mass="19354">MEKAGKGQSHVGTRQRPKGCLLKIEPSGKGALDALAYPYGRPANTTHAKRAKDRRKRIPVSTGKVVAELTLYFWKRLYGPEYEQTLWRPTLKRTFPDKRIKRADIASNLENIYQARNRLAHHEPVLHKRFNDTISSLRYIIERLETKTRIRIRLFQNYSLMTYLM</sequence>
<dbReference type="AlphaFoldDB" id="A0A4D7C5L6"/>